<evidence type="ECO:0000313" key="2">
    <source>
        <dbReference type="Proteomes" id="UP000033769"/>
    </source>
</evidence>
<protein>
    <submittedName>
        <fullName evidence="1">Putative conjugative transfer protein TraC</fullName>
    </submittedName>
</protein>
<proteinExistence type="predicted"/>
<dbReference type="PATRIC" id="fig|1359184.3.peg.1803"/>
<dbReference type="AlphaFoldDB" id="A0A0F3M7S2"/>
<gene>
    <name evidence="1" type="ORF">OTSGILL_2101</name>
</gene>
<name>A0A0F3M7S2_ORITS</name>
<comment type="caution">
    <text evidence="1">The sequence shown here is derived from an EMBL/GenBank/DDBJ whole genome shotgun (WGS) entry which is preliminary data.</text>
</comment>
<dbReference type="EMBL" id="LANO01000040">
    <property type="protein sequence ID" value="KJV51681.1"/>
    <property type="molecule type" value="Genomic_DNA"/>
</dbReference>
<evidence type="ECO:0000313" key="1">
    <source>
        <dbReference type="EMBL" id="KJV51681.1"/>
    </source>
</evidence>
<sequence>MLKELGNMLFPFTKDGQHGRFFSGKAQLSLNSDIVVIETVIIYALYQSC</sequence>
<organism evidence="1 2">
    <name type="scientific">Orientia tsutsugamushi str. Gilliam</name>
    <dbReference type="NCBI Taxonomy" id="1359184"/>
    <lineage>
        <taxon>Bacteria</taxon>
        <taxon>Pseudomonadati</taxon>
        <taxon>Pseudomonadota</taxon>
        <taxon>Alphaproteobacteria</taxon>
        <taxon>Rickettsiales</taxon>
        <taxon>Rickettsiaceae</taxon>
        <taxon>Rickettsieae</taxon>
        <taxon>Orientia</taxon>
    </lineage>
</organism>
<accession>A0A0F3M7S2</accession>
<reference evidence="1 2" key="1">
    <citation type="submission" date="2015-02" db="EMBL/GenBank/DDBJ databases">
        <title>Genome Sequencing of Rickettsiales.</title>
        <authorList>
            <person name="Daugherty S.C."/>
            <person name="Su Q."/>
            <person name="Abolude K."/>
            <person name="Beier-Sexton M."/>
            <person name="Carlyon J.A."/>
            <person name="Carter R."/>
            <person name="Day N.P."/>
            <person name="Dumler S.J."/>
            <person name="Dyachenko V."/>
            <person name="Godinez A."/>
            <person name="Kurtti T.J."/>
            <person name="Lichay M."/>
            <person name="Mullins K.E."/>
            <person name="Ott S."/>
            <person name="Pappas-Brown V."/>
            <person name="Paris D.H."/>
            <person name="Patel P."/>
            <person name="Richards A.L."/>
            <person name="Sadzewicz L."/>
            <person name="Sears K."/>
            <person name="Seidman D."/>
            <person name="Sengamalay N."/>
            <person name="Stenos J."/>
            <person name="Tallon L.J."/>
            <person name="Vincent G."/>
            <person name="Fraser C.M."/>
            <person name="Munderloh U."/>
            <person name="Dunning-Hotopp J.C."/>
        </authorList>
    </citation>
    <scope>NUCLEOTIDE SEQUENCE [LARGE SCALE GENOMIC DNA]</scope>
    <source>
        <strain evidence="1 2">Gilliam</strain>
    </source>
</reference>
<dbReference type="Proteomes" id="UP000033769">
    <property type="component" value="Unassembled WGS sequence"/>
</dbReference>